<evidence type="ECO:0000256" key="1">
    <source>
        <dbReference type="SAM" id="MobiDB-lite"/>
    </source>
</evidence>
<dbReference type="KEGG" id="sfeu:IM697_43350"/>
<gene>
    <name evidence="2" type="primary">tgmA</name>
    <name evidence="2" type="ORF">IM697_43350</name>
</gene>
<dbReference type="InterPro" id="IPR025843">
    <property type="entry name" value="Actino_peptide"/>
</dbReference>
<dbReference type="InterPro" id="IPR026496">
    <property type="entry name" value="GRASP_targ"/>
</dbReference>
<dbReference type="EMBL" id="CP063373">
    <property type="protein sequence ID" value="QOV36722.1"/>
    <property type="molecule type" value="Genomic_DNA"/>
</dbReference>
<keyword evidence="3" id="KW-1185">Reference proteome</keyword>
<accession>A0A7M2SKC7</accession>
<feature type="compositionally biased region" description="Basic and acidic residues" evidence="1">
    <location>
        <begin position="103"/>
        <end position="116"/>
    </location>
</feature>
<feature type="compositionally biased region" description="Polar residues" evidence="1">
    <location>
        <begin position="89"/>
        <end position="102"/>
    </location>
</feature>
<feature type="region of interest" description="Disordered" evidence="1">
    <location>
        <begin position="17"/>
        <end position="45"/>
    </location>
</feature>
<proteinExistence type="predicted"/>
<feature type="region of interest" description="Disordered" evidence="1">
    <location>
        <begin position="74"/>
        <end position="116"/>
    </location>
</feature>
<dbReference type="Pfam" id="PF14408">
    <property type="entry name" value="Actino_peptide"/>
    <property type="match status" value="1"/>
</dbReference>
<evidence type="ECO:0000313" key="3">
    <source>
        <dbReference type="Proteomes" id="UP000594205"/>
    </source>
</evidence>
<dbReference type="Proteomes" id="UP000594205">
    <property type="component" value="Chromosome"/>
</dbReference>
<dbReference type="AlphaFoldDB" id="A0A7M2SKC7"/>
<organism evidence="2 3">
    <name type="scientific">Streptomyces ferrugineus</name>
    <dbReference type="NCBI Taxonomy" id="1413221"/>
    <lineage>
        <taxon>Bacteria</taxon>
        <taxon>Bacillati</taxon>
        <taxon>Actinomycetota</taxon>
        <taxon>Actinomycetes</taxon>
        <taxon>Kitasatosporales</taxon>
        <taxon>Streptomycetaceae</taxon>
        <taxon>Streptomyces</taxon>
    </lineage>
</organism>
<protein>
    <submittedName>
        <fullName evidence="2">Putative ATP-grasp-modified RiPP</fullName>
    </submittedName>
</protein>
<reference evidence="2 3" key="1">
    <citation type="submission" date="2020-10" db="EMBL/GenBank/DDBJ databases">
        <title>Streptomyces ferrugineus complate genome analysis.</title>
        <authorList>
            <person name="Anwar N."/>
        </authorList>
    </citation>
    <scope>NUCLEOTIDE SEQUENCE [LARGE SCALE GENOMIC DNA]</scope>
    <source>
        <strain evidence="2 3">CCTCC AA2014009</strain>
    </source>
</reference>
<name>A0A7M2SKC7_9ACTN</name>
<dbReference type="NCBIfam" id="TIGR04186">
    <property type="entry name" value="GRASP_targ"/>
    <property type="match status" value="1"/>
</dbReference>
<evidence type="ECO:0000313" key="2">
    <source>
        <dbReference type="EMBL" id="QOV36722.1"/>
    </source>
</evidence>
<sequence length="116" mass="12373">MPPAGAETLTPCWASAGSTRRINEGEPVTSCTAPDQLTPVRPWGISRMRPYPSTCQPGYATAALDPATQTTVFRDGHGGVVEMGKHGSSKGTETNPQSTNQDSRNDTDHDQDSEQD</sequence>